<dbReference type="GO" id="GO:0019205">
    <property type="term" value="F:nucleobase-containing compound kinase activity"/>
    <property type="evidence" value="ECO:0007669"/>
    <property type="project" value="InterPro"/>
</dbReference>
<protein>
    <submittedName>
        <fullName evidence="5">Adenylate kinase isoenzyme 1</fullName>
    </submittedName>
</protein>
<keyword evidence="1 4" id="KW-0808">Transferase</keyword>
<organism evidence="5">
    <name type="scientific">Lepeophtheirus salmonis</name>
    <name type="common">Salmon louse</name>
    <name type="synonym">Caligus salmonis</name>
    <dbReference type="NCBI Taxonomy" id="72036"/>
    <lineage>
        <taxon>Eukaryota</taxon>
        <taxon>Metazoa</taxon>
        <taxon>Ecdysozoa</taxon>
        <taxon>Arthropoda</taxon>
        <taxon>Crustacea</taxon>
        <taxon>Multicrustacea</taxon>
        <taxon>Hexanauplia</taxon>
        <taxon>Copepoda</taxon>
        <taxon>Siphonostomatoida</taxon>
        <taxon>Caligidae</taxon>
        <taxon>Lepeophtheirus</taxon>
    </lineage>
</organism>
<gene>
    <name evidence="5" type="primary">KAD1</name>
</gene>
<dbReference type="EMBL" id="BT121617">
    <property type="protein sequence ID" value="ADD38547.1"/>
    <property type="molecule type" value="mRNA"/>
</dbReference>
<dbReference type="PRINTS" id="PR00094">
    <property type="entry name" value="ADENYLTKNASE"/>
</dbReference>
<evidence type="ECO:0000256" key="1">
    <source>
        <dbReference type="ARBA" id="ARBA00022679"/>
    </source>
</evidence>
<dbReference type="InterPro" id="IPR027417">
    <property type="entry name" value="P-loop_NTPase"/>
</dbReference>
<reference evidence="5" key="1">
    <citation type="submission" date="2010-03" db="EMBL/GenBank/DDBJ databases">
        <title>Atlantic Lepeophtheirus salmonis ESTs and full-length cDNAs.</title>
        <authorList>
            <person name="Yasuike M."/>
            <person name="von Schalburg K."/>
            <person name="Cooper G."/>
            <person name="Leong J."/>
            <person name="Nilsen F."/>
            <person name="Jones S.R.M."/>
            <person name="Koop B.F."/>
        </authorList>
    </citation>
    <scope>NUCLEOTIDE SEQUENCE</scope>
    <source>
        <strain evidence="5">Atlantic form</strain>
        <tissue evidence="5">Mixed tissue</tissue>
    </source>
</reference>
<sequence length="152" mass="16557">MASDKSVLNNIAIVWIVGGPGSGKGTHCETIMAKYGFTHLSTGDLLRVEVMSGSDRGLKLYNIMSGGDKVPNDIVDEILVEAMIAKASESKGFLIDGYPINVAQADSFVQDIREPNCLLFLEANNEVLRGRLKARGNFDDTDESIKKKDCNF</sequence>
<evidence type="ECO:0000256" key="3">
    <source>
        <dbReference type="ARBA" id="ARBA00022777"/>
    </source>
</evidence>
<keyword evidence="3 4" id="KW-0418">Kinase</keyword>
<accession>D3PJ11</accession>
<dbReference type="SUPFAM" id="SSF52540">
    <property type="entry name" value="P-loop containing nucleoside triphosphate hydrolases"/>
    <property type="match status" value="1"/>
</dbReference>
<dbReference type="AlphaFoldDB" id="D3PJ11"/>
<evidence type="ECO:0000313" key="5">
    <source>
        <dbReference type="EMBL" id="ADD38547.1"/>
    </source>
</evidence>
<dbReference type="GO" id="GO:0005524">
    <property type="term" value="F:ATP binding"/>
    <property type="evidence" value="ECO:0007669"/>
    <property type="project" value="InterPro"/>
</dbReference>
<comment type="similarity">
    <text evidence="4">Belongs to the adenylate kinase family.</text>
</comment>
<proteinExistence type="evidence at transcript level"/>
<dbReference type="GO" id="GO:0006139">
    <property type="term" value="P:nucleobase-containing compound metabolic process"/>
    <property type="evidence" value="ECO:0007669"/>
    <property type="project" value="InterPro"/>
</dbReference>
<dbReference type="HAMAP" id="MF_00235">
    <property type="entry name" value="Adenylate_kinase_Adk"/>
    <property type="match status" value="1"/>
</dbReference>
<evidence type="ECO:0000256" key="4">
    <source>
        <dbReference type="RuleBase" id="RU003330"/>
    </source>
</evidence>
<dbReference type="Pfam" id="PF00406">
    <property type="entry name" value="ADK"/>
    <property type="match status" value="1"/>
</dbReference>
<keyword evidence="2" id="KW-0547">Nucleotide-binding</keyword>
<dbReference type="InterPro" id="IPR000850">
    <property type="entry name" value="Adenylat/UMP-CMP_kin"/>
</dbReference>
<dbReference type="CDD" id="cd01428">
    <property type="entry name" value="ADK"/>
    <property type="match status" value="1"/>
</dbReference>
<dbReference type="Gene3D" id="3.40.50.300">
    <property type="entry name" value="P-loop containing nucleotide triphosphate hydrolases"/>
    <property type="match status" value="1"/>
</dbReference>
<name>D3PJ11_LEPSM</name>
<dbReference type="OrthoDB" id="442176at2759"/>
<evidence type="ECO:0000256" key="2">
    <source>
        <dbReference type="ARBA" id="ARBA00022741"/>
    </source>
</evidence>
<dbReference type="PANTHER" id="PTHR23359">
    <property type="entry name" value="NUCLEOTIDE KINASE"/>
    <property type="match status" value="1"/>
</dbReference>